<comment type="subcellular location">
    <subcellularLocation>
        <location evidence="1 13">Cell inner membrane</location>
        <topology evidence="1 13">Single-pass membrane protein</topology>
        <orientation evidence="1 13">Periplasmic side</orientation>
    </subcellularLocation>
</comment>
<accession>A0ABW9G7M9</accession>
<dbReference type="Pfam" id="PF03544">
    <property type="entry name" value="TonB_C"/>
    <property type="match status" value="1"/>
</dbReference>
<keyword evidence="9 13" id="KW-0653">Protein transport</keyword>
<evidence type="ECO:0000256" key="4">
    <source>
        <dbReference type="ARBA" id="ARBA00022448"/>
    </source>
</evidence>
<keyword evidence="10" id="KW-1133">Transmembrane helix</keyword>
<dbReference type="PANTHER" id="PTHR33446:SF8">
    <property type="entry name" value="PROTEIN TONB"/>
    <property type="match status" value="1"/>
</dbReference>
<dbReference type="Gene3D" id="3.30.2420.10">
    <property type="entry name" value="TonB"/>
    <property type="match status" value="1"/>
</dbReference>
<evidence type="ECO:0000256" key="6">
    <source>
        <dbReference type="ARBA" id="ARBA00022519"/>
    </source>
</evidence>
<dbReference type="RefSeq" id="WP_408623256.1">
    <property type="nucleotide sequence ID" value="NZ_JBEQCT010000003.1"/>
</dbReference>
<evidence type="ECO:0000256" key="12">
    <source>
        <dbReference type="ARBA" id="ARBA00025849"/>
    </source>
</evidence>
<evidence type="ECO:0000313" key="15">
    <source>
        <dbReference type="EMBL" id="MFM2485043.1"/>
    </source>
</evidence>
<keyword evidence="8" id="KW-0677">Repeat</keyword>
<keyword evidence="6 13" id="KW-0997">Cell inner membrane</keyword>
<keyword evidence="7" id="KW-0812">Transmembrane</keyword>
<evidence type="ECO:0000259" key="14">
    <source>
        <dbReference type="PROSITE" id="PS52015"/>
    </source>
</evidence>
<dbReference type="NCBIfam" id="TIGR01352">
    <property type="entry name" value="tonB_Cterm"/>
    <property type="match status" value="1"/>
</dbReference>
<sequence>MRRLLICTPLALLIGSGFFILLGKLIGVQAPQHHYSQPVHVTLTALDDKPSLQTRSRAMPPPPPPPTAATMLLLPTLTAGQPQAQTIPIPNGLNVAAPTSHLDTPVTLNTQVGSLDGVQVALGIDAHPVVVSRLAPLYPRRAQQRNIEGEVTAEFIVQPNGQVKPGSIKIVAAKPPNIFDNAVKQAIYGWKFQPKMQQGQAVAYRAQQNIAFSLEN</sequence>
<keyword evidence="4 13" id="KW-0813">Transport</keyword>
<protein>
    <recommendedName>
        <fullName evidence="3 13">Protein TonB</fullName>
    </recommendedName>
</protein>
<keyword evidence="5 13" id="KW-1003">Cell membrane</keyword>
<keyword evidence="16" id="KW-1185">Reference proteome</keyword>
<dbReference type="InterPro" id="IPR037682">
    <property type="entry name" value="TonB_C"/>
</dbReference>
<dbReference type="InterPro" id="IPR003538">
    <property type="entry name" value="TonB"/>
</dbReference>
<evidence type="ECO:0000256" key="1">
    <source>
        <dbReference type="ARBA" id="ARBA00004383"/>
    </source>
</evidence>
<dbReference type="SUPFAM" id="SSF74653">
    <property type="entry name" value="TolA/TonB C-terminal domain"/>
    <property type="match status" value="1"/>
</dbReference>
<dbReference type="InterPro" id="IPR051045">
    <property type="entry name" value="TonB-dependent_transducer"/>
</dbReference>
<dbReference type="PROSITE" id="PS52015">
    <property type="entry name" value="TONB_CTD"/>
    <property type="match status" value="1"/>
</dbReference>
<gene>
    <name evidence="15" type="ORF">ABUE30_08195</name>
</gene>
<keyword evidence="11" id="KW-0472">Membrane</keyword>
<comment type="caution">
    <text evidence="15">The sequence shown here is derived from an EMBL/GenBank/DDBJ whole genome shotgun (WGS) entry which is preliminary data.</text>
</comment>
<comment type="subunit">
    <text evidence="12">Homodimer. Forms a complex with the accessory proteins ExbB and ExbD.</text>
</comment>
<evidence type="ECO:0000256" key="2">
    <source>
        <dbReference type="ARBA" id="ARBA00006555"/>
    </source>
</evidence>
<keyword evidence="13" id="KW-0735">Signal-anchor</keyword>
<organism evidence="15 16">
    <name type="scientific">Celerinatantimonas yamalensis</name>
    <dbReference type="NCBI Taxonomy" id="559956"/>
    <lineage>
        <taxon>Bacteria</taxon>
        <taxon>Pseudomonadati</taxon>
        <taxon>Pseudomonadota</taxon>
        <taxon>Gammaproteobacteria</taxon>
        <taxon>Celerinatantimonadaceae</taxon>
        <taxon>Celerinatantimonas</taxon>
    </lineage>
</organism>
<name>A0ABW9G7M9_9GAMM</name>
<dbReference type="PRINTS" id="PR01374">
    <property type="entry name" value="TONBPROTEIN"/>
</dbReference>
<dbReference type="Proteomes" id="UP001629953">
    <property type="component" value="Unassembled WGS sequence"/>
</dbReference>
<dbReference type="EMBL" id="JBEQCT010000003">
    <property type="protein sequence ID" value="MFM2485043.1"/>
    <property type="molecule type" value="Genomic_DNA"/>
</dbReference>
<evidence type="ECO:0000256" key="8">
    <source>
        <dbReference type="ARBA" id="ARBA00022737"/>
    </source>
</evidence>
<proteinExistence type="inferred from homology"/>
<evidence type="ECO:0000256" key="10">
    <source>
        <dbReference type="ARBA" id="ARBA00022989"/>
    </source>
</evidence>
<dbReference type="InterPro" id="IPR006260">
    <property type="entry name" value="TonB/TolA_C"/>
</dbReference>
<evidence type="ECO:0000256" key="5">
    <source>
        <dbReference type="ARBA" id="ARBA00022475"/>
    </source>
</evidence>
<comment type="similarity">
    <text evidence="2 13">Belongs to the TonB family.</text>
</comment>
<feature type="domain" description="TonB C-terminal" evidence="14">
    <location>
        <begin position="123"/>
        <end position="216"/>
    </location>
</feature>
<evidence type="ECO:0000313" key="16">
    <source>
        <dbReference type="Proteomes" id="UP001629953"/>
    </source>
</evidence>
<evidence type="ECO:0000256" key="7">
    <source>
        <dbReference type="ARBA" id="ARBA00022692"/>
    </source>
</evidence>
<comment type="function">
    <text evidence="13">Interacts with outer membrane receptor proteins that carry out high-affinity binding and energy dependent uptake into the periplasmic space of specific substrates. It could act to transduce energy from the cytoplasmic membrane to specific energy-requiring processes in the outer membrane, resulting in the release into the periplasm of ligands bound by these outer membrane proteins.</text>
</comment>
<evidence type="ECO:0000256" key="11">
    <source>
        <dbReference type="ARBA" id="ARBA00023136"/>
    </source>
</evidence>
<reference evidence="15 16" key="1">
    <citation type="journal article" date="2013" name="Int. J. Syst. Evol. Microbiol.">
        <title>Celerinatantimonas yamalensis sp. nov., a cold-adapted diazotrophic bacterium from a cold permafrost brine.</title>
        <authorList>
            <person name="Shcherbakova V."/>
            <person name="Chuvilskaya N."/>
            <person name="Rivkina E."/>
            <person name="Demidov N."/>
            <person name="Uchaeva V."/>
            <person name="Suetin S."/>
            <person name="Suzina N."/>
            <person name="Gilichinsky D."/>
        </authorList>
    </citation>
    <scope>NUCLEOTIDE SEQUENCE [LARGE SCALE GENOMIC DNA]</scope>
    <source>
        <strain evidence="15 16">C7</strain>
    </source>
</reference>
<dbReference type="PANTHER" id="PTHR33446">
    <property type="entry name" value="PROTEIN TONB-RELATED"/>
    <property type="match status" value="1"/>
</dbReference>
<evidence type="ECO:0000256" key="13">
    <source>
        <dbReference type="RuleBase" id="RU362123"/>
    </source>
</evidence>
<evidence type="ECO:0000256" key="3">
    <source>
        <dbReference type="ARBA" id="ARBA00022362"/>
    </source>
</evidence>
<evidence type="ECO:0000256" key="9">
    <source>
        <dbReference type="ARBA" id="ARBA00022927"/>
    </source>
</evidence>